<keyword evidence="3" id="KW-0694">RNA-binding</keyword>
<keyword evidence="2" id="KW-0889">Transcription antitermination</keyword>
<evidence type="ECO:0000256" key="1">
    <source>
        <dbReference type="ARBA" id="ARBA00005952"/>
    </source>
</evidence>
<evidence type="ECO:0000256" key="2">
    <source>
        <dbReference type="ARBA" id="ARBA00022814"/>
    </source>
</evidence>
<dbReference type="HAMAP" id="MF_00073">
    <property type="entry name" value="NusB"/>
    <property type="match status" value="1"/>
</dbReference>
<dbReference type="AlphaFoldDB" id="A0A3B1BBF1"/>
<dbReference type="NCBIfam" id="TIGR01951">
    <property type="entry name" value="nusB"/>
    <property type="match status" value="1"/>
</dbReference>
<dbReference type="SUPFAM" id="SSF48013">
    <property type="entry name" value="NusB-like"/>
    <property type="match status" value="1"/>
</dbReference>
<proteinExistence type="inferred from homology"/>
<dbReference type="PANTHER" id="PTHR11078">
    <property type="entry name" value="N UTILIZATION SUBSTANCE PROTEIN B-RELATED"/>
    <property type="match status" value="1"/>
</dbReference>
<dbReference type="Gene3D" id="1.10.940.10">
    <property type="entry name" value="NusB-like"/>
    <property type="match status" value="1"/>
</dbReference>
<evidence type="ECO:0000259" key="6">
    <source>
        <dbReference type="Pfam" id="PF01029"/>
    </source>
</evidence>
<sequence length="147" mass="16900">MKLNSRTRARRLAMQGIYEWQMSNNDIDDIETRLLIDSDSRNLDLKLFRELLLNVPKETDELDTHISEYLDRPMAEIDPVESAILRLGAYELLRRPAVPYRVVINEAVELAKTFGAEAGHKYVNGVMDKLAARLRKHEVAGHLKNKS</sequence>
<organism evidence="7">
    <name type="scientific">hydrothermal vent metagenome</name>
    <dbReference type="NCBI Taxonomy" id="652676"/>
    <lineage>
        <taxon>unclassified sequences</taxon>
        <taxon>metagenomes</taxon>
        <taxon>ecological metagenomes</taxon>
    </lineage>
</organism>
<feature type="domain" description="NusB/RsmB/TIM44" evidence="6">
    <location>
        <begin position="8"/>
        <end position="131"/>
    </location>
</feature>
<dbReference type="Pfam" id="PF01029">
    <property type="entry name" value="NusB"/>
    <property type="match status" value="1"/>
</dbReference>
<name>A0A3B1BBF1_9ZZZZ</name>
<dbReference type="GO" id="GO:0006353">
    <property type="term" value="P:DNA-templated transcription termination"/>
    <property type="evidence" value="ECO:0007669"/>
    <property type="project" value="InterPro"/>
</dbReference>
<dbReference type="InterPro" id="IPR011605">
    <property type="entry name" value="NusB_fam"/>
</dbReference>
<gene>
    <name evidence="7" type="ORF">MNBD_GAMMA24-2139</name>
</gene>
<evidence type="ECO:0000256" key="5">
    <source>
        <dbReference type="ARBA" id="ARBA00023163"/>
    </source>
</evidence>
<dbReference type="GO" id="GO:0003723">
    <property type="term" value="F:RNA binding"/>
    <property type="evidence" value="ECO:0007669"/>
    <property type="project" value="UniProtKB-KW"/>
</dbReference>
<keyword evidence="4" id="KW-0805">Transcription regulation</keyword>
<accession>A0A3B1BBF1</accession>
<protein>
    <submittedName>
        <fullName evidence="7">Transcription termination protein NusB</fullName>
    </submittedName>
</protein>
<reference evidence="7" key="1">
    <citation type="submission" date="2018-06" db="EMBL/GenBank/DDBJ databases">
        <authorList>
            <person name="Zhirakovskaya E."/>
        </authorList>
    </citation>
    <scope>NUCLEOTIDE SEQUENCE</scope>
</reference>
<evidence type="ECO:0000256" key="4">
    <source>
        <dbReference type="ARBA" id="ARBA00023015"/>
    </source>
</evidence>
<dbReference type="EMBL" id="UOFZ01000113">
    <property type="protein sequence ID" value="VAX13402.1"/>
    <property type="molecule type" value="Genomic_DNA"/>
</dbReference>
<evidence type="ECO:0000313" key="7">
    <source>
        <dbReference type="EMBL" id="VAX13402.1"/>
    </source>
</evidence>
<dbReference type="InterPro" id="IPR035926">
    <property type="entry name" value="NusB-like_sf"/>
</dbReference>
<dbReference type="InterPro" id="IPR006027">
    <property type="entry name" value="NusB_RsmB_TIM44"/>
</dbReference>
<dbReference type="GO" id="GO:0005829">
    <property type="term" value="C:cytosol"/>
    <property type="evidence" value="ECO:0007669"/>
    <property type="project" value="TreeGrafter"/>
</dbReference>
<keyword evidence="5" id="KW-0804">Transcription</keyword>
<evidence type="ECO:0000256" key="3">
    <source>
        <dbReference type="ARBA" id="ARBA00022884"/>
    </source>
</evidence>
<comment type="similarity">
    <text evidence="1">Belongs to the NusB family.</text>
</comment>
<dbReference type="PANTHER" id="PTHR11078:SF3">
    <property type="entry name" value="ANTITERMINATION NUSB DOMAIN-CONTAINING PROTEIN"/>
    <property type="match status" value="1"/>
</dbReference>
<dbReference type="GO" id="GO:0031564">
    <property type="term" value="P:transcription antitermination"/>
    <property type="evidence" value="ECO:0007669"/>
    <property type="project" value="UniProtKB-KW"/>
</dbReference>